<comment type="similarity">
    <text evidence="1 4">Belongs to the type-B carboxylesterase/lipase family.</text>
</comment>
<dbReference type="EMBL" id="JABWQF010000014">
    <property type="protein sequence ID" value="MBC3294344.1"/>
    <property type="molecule type" value="Genomic_DNA"/>
</dbReference>
<dbReference type="InterPro" id="IPR019819">
    <property type="entry name" value="Carboxylesterase_B_CS"/>
</dbReference>
<evidence type="ECO:0000256" key="4">
    <source>
        <dbReference type="RuleBase" id="RU361235"/>
    </source>
</evidence>
<evidence type="ECO:0000259" key="5">
    <source>
        <dbReference type="Pfam" id="PF00135"/>
    </source>
</evidence>
<feature type="active site" description="Acyl-ester intermediate" evidence="3">
    <location>
        <position position="195"/>
    </location>
</feature>
<dbReference type="InterPro" id="IPR000997">
    <property type="entry name" value="Cholinesterase"/>
</dbReference>
<evidence type="ECO:0000256" key="1">
    <source>
        <dbReference type="ARBA" id="ARBA00005964"/>
    </source>
</evidence>
<organism evidence="6">
    <name type="scientific">Pseudomonas tritici</name>
    <dbReference type="NCBI Taxonomy" id="2745518"/>
    <lineage>
        <taxon>Bacteria</taxon>
        <taxon>Pseudomonadati</taxon>
        <taxon>Pseudomonadota</taxon>
        <taxon>Gammaproteobacteria</taxon>
        <taxon>Pseudomonadales</taxon>
        <taxon>Pseudomonadaceae</taxon>
        <taxon>Pseudomonas</taxon>
    </lineage>
</organism>
<sequence>MEHSSFPVVDTCQGRLVGFTDEDVHVWCGIPYAAPPVGELRWRSPQPPAAWQGDRQACTFSASSWQNSEYCRELGGGDPGQFSEDCLYLNVWSPVKREAPLPVMVWLHGGGFTIGAGGLPPYNGKALAGRDVVVVTLNYRLGHLGFFAHPALSDGEDRIVHNFALLDHIAALQWVRDNIAAFGGDPSNITLFGESAGARSVLSLLTSPLSKGLFHKAIVQSGYTLPDTPREVALQKGEAVAAHFGLQNATAEQLRAIPAHAFWSLEAPLNVAPTPIVGDCVLPEPMLDLFFAARQHPVPVMIGSNSDEASVMAVFGIDLAGQIQKLRRERRFGLGLIKLLYPGVKGDEELGRQVCRDMAFTTMGFVVMQAQQRVGEPCWRYWFDYVAEAEHATYSNGAWHGNEIPYVFDTLNQIEPSRQYVNERDMAFAAQVADYWVYFARHASRTCDVLHGPIQWPASRKGRDVLLHLGVNKHAQFKLEYRFMRARMSLFKRVMKHHVSLD</sequence>
<dbReference type="InterPro" id="IPR050309">
    <property type="entry name" value="Type-B_Carboxylest/Lipase"/>
</dbReference>
<evidence type="ECO:0000256" key="3">
    <source>
        <dbReference type="PIRSR" id="PIRSR600997-1"/>
    </source>
</evidence>
<gene>
    <name evidence="6" type="ORF">HU722_22745</name>
</gene>
<feature type="domain" description="Carboxylesterase type B" evidence="5">
    <location>
        <begin position="7"/>
        <end position="327"/>
    </location>
</feature>
<dbReference type="GO" id="GO:0004104">
    <property type="term" value="F:cholinesterase activity"/>
    <property type="evidence" value="ECO:0007669"/>
    <property type="project" value="InterPro"/>
</dbReference>
<dbReference type="PROSITE" id="PS00941">
    <property type="entry name" value="CARBOXYLESTERASE_B_2"/>
    <property type="match status" value="1"/>
</dbReference>
<dbReference type="PROSITE" id="PS00122">
    <property type="entry name" value="CARBOXYLESTERASE_B_1"/>
    <property type="match status" value="1"/>
</dbReference>
<keyword evidence="2 4" id="KW-0378">Hydrolase</keyword>
<dbReference type="Pfam" id="PF00135">
    <property type="entry name" value="COesterase"/>
    <property type="match status" value="2"/>
</dbReference>
<evidence type="ECO:0000313" key="6">
    <source>
        <dbReference type="EMBL" id="MBC3294344.1"/>
    </source>
</evidence>
<reference evidence="6" key="1">
    <citation type="journal article" date="2020" name="Microorganisms">
        <title>Reliable Identification of Environmental Pseudomonas Isolates Using the rpoD Gene.</title>
        <authorList>
            <consortium name="The Broad Institute Genome Sequencing Platform"/>
            <person name="Girard L."/>
            <person name="Lood C."/>
            <person name="Rokni-Zadeh H."/>
            <person name="van Noort V."/>
            <person name="Lavigne R."/>
            <person name="De Mot R."/>
        </authorList>
    </citation>
    <scope>NUCLEOTIDE SEQUENCE [LARGE SCALE GENOMIC DNA]</scope>
    <source>
        <strain evidence="6">SWRI145</strain>
    </source>
</reference>
<dbReference type="InterPro" id="IPR019826">
    <property type="entry name" value="Carboxylesterase_B_AS"/>
</dbReference>
<dbReference type="InterPro" id="IPR002018">
    <property type="entry name" value="CarbesteraseB"/>
</dbReference>
<dbReference type="PRINTS" id="PR00878">
    <property type="entry name" value="CHOLNESTRASE"/>
</dbReference>
<feature type="active site" description="Charge relay system" evidence="3">
    <location>
        <position position="308"/>
    </location>
</feature>
<proteinExistence type="inferred from homology"/>
<evidence type="ECO:0000256" key="2">
    <source>
        <dbReference type="ARBA" id="ARBA00022801"/>
    </source>
</evidence>
<dbReference type="SUPFAM" id="SSF53474">
    <property type="entry name" value="alpha/beta-Hydrolases"/>
    <property type="match status" value="1"/>
</dbReference>
<dbReference type="EC" id="3.1.1.-" evidence="4"/>
<feature type="active site" description="Charge relay system" evidence="3">
    <location>
        <position position="400"/>
    </location>
</feature>
<dbReference type="InterPro" id="IPR029058">
    <property type="entry name" value="AB_hydrolase_fold"/>
</dbReference>
<dbReference type="PANTHER" id="PTHR11559">
    <property type="entry name" value="CARBOXYLESTERASE"/>
    <property type="match status" value="1"/>
</dbReference>
<accession>A0A8H9YUF5</accession>
<name>A0A8H9YUF5_9PSED</name>
<dbReference type="AlphaFoldDB" id="A0A8H9YUF5"/>
<comment type="caution">
    <text evidence="6">The sequence shown here is derived from an EMBL/GenBank/DDBJ whole genome shotgun (WGS) entry which is preliminary data.</text>
</comment>
<protein>
    <recommendedName>
        <fullName evidence="4">Carboxylic ester hydrolase</fullName>
        <ecNumber evidence="4">3.1.1.-</ecNumber>
    </recommendedName>
</protein>
<dbReference type="Gene3D" id="3.40.50.1820">
    <property type="entry name" value="alpha/beta hydrolase"/>
    <property type="match status" value="1"/>
</dbReference>
<feature type="domain" description="Carboxylesterase type B" evidence="5">
    <location>
        <begin position="353"/>
        <end position="474"/>
    </location>
</feature>